<dbReference type="InParanoid" id="H2Z704"/>
<organism evidence="5 6">
    <name type="scientific">Ciona savignyi</name>
    <name type="common">Pacific transparent sea squirt</name>
    <dbReference type="NCBI Taxonomy" id="51511"/>
    <lineage>
        <taxon>Eukaryota</taxon>
        <taxon>Metazoa</taxon>
        <taxon>Chordata</taxon>
        <taxon>Tunicata</taxon>
        <taxon>Ascidiacea</taxon>
        <taxon>Phlebobranchia</taxon>
        <taxon>Cionidae</taxon>
        <taxon>Ciona</taxon>
    </lineage>
</organism>
<reference evidence="5" key="2">
    <citation type="submission" date="2025-08" db="UniProtKB">
        <authorList>
            <consortium name="Ensembl"/>
        </authorList>
    </citation>
    <scope>IDENTIFICATION</scope>
</reference>
<dbReference type="PANTHER" id="PTHR10063">
    <property type="entry name" value="TUBERIN"/>
    <property type="match status" value="1"/>
</dbReference>
<feature type="compositionally biased region" description="Polar residues" evidence="3">
    <location>
        <begin position="701"/>
        <end position="711"/>
    </location>
</feature>
<dbReference type="Pfam" id="PF20412">
    <property type="entry name" value="RALGAPB_N"/>
    <property type="match status" value="1"/>
</dbReference>
<keyword evidence="1" id="KW-0343">GTPase activation</keyword>
<evidence type="ECO:0000256" key="2">
    <source>
        <dbReference type="ARBA" id="ARBA00022553"/>
    </source>
</evidence>
<sequence length="1997" mass="225152">KIHRQPQGEGAVKKSIQKLLDPKKDVVTRLKHLKNIIENSTIFEIQSLFQLHYSHIYFVFFENFLLAETNLRLKGSHRAQREELDAILAIFEQILINLPELVHQRWQYHSIDTVIKRLLHSQNSLKVRREGIHFFLLWLRALRGNSLSKTLLLYSCLVPGFPLPTSADGKQYSLEYLLNMPVNEEFHQVEIMCLVPPPSGEKVPLDLTKYFLDSLLEFMVLKSEALRWKNDRMETECFSFLWDLFKEYYLPHAFTDFNFNTSIYNTTLCLPEPRESVNYVLNVSDSGSIDPRIEVASGCSMLQARVSIIKWIVAFTGRFEKSATPIVMEGGKEGNDSKPTTPSGLTPQHLSVTSVQTLGNEPNSNTSTLTEKEPSISSVSSLDDKLKSSGSAEEELVRSVLYSTRQNVNIVHEMFRQTFMLPLTEVPTMRRVVKVYQEWIQDGDIPVFMEEIPDHEQPETEDINSDDENDEKEKLTRQKSTNSLRNVSYMRGQLNPVIDRALNSNVRAGGQTTLQLFITNSAHIFLVEPPRNAPKLVQAQVDVCKRVLNLYRYMVMNVFLSEVTWQQLLRVLLHITRVMLQEATFDDPGIHKYETVAGRLAGPVFQTLIVSWIKANLFRQVSRELWDELVDVLSSLTNWEELITEWAKNMETMTRVLARHVYKLDLQDLPLDRLTEQKHKKQRRTGPNFDPSSRSERSFSRGWSQDSTAATSDMEASKTPSSQKDEQISEDASSLLPPTPMGRPRSSTSDLEGDDMFEMLAHERLHPECNTNLTGSTEVILFTHVIGVNRYSSENLNLDLPPNSRQNVSINGFQSKFLIYTLRKAVSLILSPGVGKVQSHSFPSEDAVTDPPNYPTSPPAIPARVALPSNVNLFDINYLTQNSPASSFKDISPNQPPEINLIPNSPLYFTTSPSPYKYPHPSHESPEVTPTAHTCPEVTPPPHTCTTNVTPSNPGELTSYVHTGKSSASSSPGRELNSESMDPIQQQAEWIDENLVISNLQHKKLISGMQNGLDSCSIMAGGKKSGWFPDVAVALWRRLLGIMDINKIEDGLVHELVFDYLLELWGIMFRMRQNIGIVNENQQIEETELVPPLRILAPWGFKATMVANEQHKGGRLHAYELLCKMTLQREHDTPLEPGHLSQFYAVLHHGLHSTDEDVVNEIVRSSSNYFPSTLDASTLLLLDFIYAFNNTPPTQAPRVEAQTILGSTLCFPNLYHDIPVLKPDVADPTTTICSNVKDYVVEALLTSGKKEPSAAARCVALSSTGVWLYEELTTSHTRHSRVKEAINVLLVSLKFSNRTVASVACTQLHLLTHCSTELMENMPEMPPRIIEVMSLTVSALLNGTEAKNTDSGRQLLVSLLLCILDWCMAVPLELLTDTYGAESDKRMKLYFQCHDKHFELNSRTEQCFAKYRGTPKYLSDLASQDFDPNLQLEKVQEAPGFVNRSKLNSVNRSNTVQLGRDGAVSLAAHTVLSHLTNHLGHFPLARGCSLLACRVSEHQDVEDAPGELSSKLFNSPNVQFLIYNDTCLMSVVEIPAETSKPGGGAADDMLSSNRCVRFIMRDGGGKYCWDWSLLYSPSAAQDANKPGGLASHVCLESKYTVVPTELPVHSQPQPDGTDKLDSVSFNPFKFSDKTEYLFQDRHNVILQLLQYIGWSSPECQSRGCPLNTHSPPPPPVLPPDVQSNAITRILQHHTQLGASYYLHSTILSATKYFHSWQSKAIAPEPAVKSPPPFHLARLVCAQMGFLSRDNRHRVHLLKKNERFLRELKNLDSRHCRETHKVAVLYIAPGQEDKLSVLSNTGGSKEYEDFVAGLGWEVDLRSHCGFRGKLQSDGSAGVSAPYYATSTLEVVFHVATRFPSTDDSARNVKLKHLGNDEVHIVWSEHSRDYRRGIIPTEFGDVVIVIYPIRHGLYRVQIIKKPDVPYFGPLFDGAIVNSRVLPVLVRETAINAGRAKRSQIPLYQPFYEERTRYLRQIINQFKDDRTFEEYSAHLFSPVP</sequence>
<dbReference type="GO" id="GO:0005737">
    <property type="term" value="C:cytoplasm"/>
    <property type="evidence" value="ECO:0007669"/>
    <property type="project" value="TreeGrafter"/>
</dbReference>
<dbReference type="FunFam" id="3.40.50.11210:FF:000001">
    <property type="entry name" value="Ral GTPase-activating protein subunit alpha-1 isoform 1"/>
    <property type="match status" value="1"/>
</dbReference>
<dbReference type="OMA" id="ELMRNGW"/>
<dbReference type="GeneTree" id="ENSGT00950000183139"/>
<dbReference type="Gene3D" id="3.40.50.11210">
    <property type="entry name" value="Rap/Ran-GAP"/>
    <property type="match status" value="1"/>
</dbReference>
<dbReference type="InterPro" id="IPR046859">
    <property type="entry name" value="RGPA/RALGAPB_N"/>
</dbReference>
<dbReference type="GO" id="GO:0005096">
    <property type="term" value="F:GTPase activator activity"/>
    <property type="evidence" value="ECO:0007669"/>
    <property type="project" value="UniProtKB-KW"/>
</dbReference>
<dbReference type="PROSITE" id="PS50085">
    <property type="entry name" value="RAPGAP"/>
    <property type="match status" value="1"/>
</dbReference>
<dbReference type="eggNOG" id="KOG3686">
    <property type="taxonomic scope" value="Eukaryota"/>
</dbReference>
<evidence type="ECO:0000313" key="6">
    <source>
        <dbReference type="Proteomes" id="UP000007875"/>
    </source>
</evidence>
<feature type="compositionally biased region" description="Polar residues" evidence="3">
    <location>
        <begin position="337"/>
        <end position="369"/>
    </location>
</feature>
<evidence type="ECO:0000256" key="3">
    <source>
        <dbReference type="SAM" id="MobiDB-lite"/>
    </source>
</evidence>
<feature type="domain" description="Rap-GAP" evidence="4">
    <location>
        <begin position="1767"/>
        <end position="1975"/>
    </location>
</feature>
<reference evidence="6" key="1">
    <citation type="submission" date="2003-08" db="EMBL/GenBank/DDBJ databases">
        <authorList>
            <person name="Birren B."/>
            <person name="Nusbaum C."/>
            <person name="Abebe A."/>
            <person name="Abouelleil A."/>
            <person name="Adekoya E."/>
            <person name="Ait-zahra M."/>
            <person name="Allen N."/>
            <person name="Allen T."/>
            <person name="An P."/>
            <person name="Anderson M."/>
            <person name="Anderson S."/>
            <person name="Arachchi H."/>
            <person name="Armbruster J."/>
            <person name="Bachantsang P."/>
            <person name="Baldwin J."/>
            <person name="Barry A."/>
            <person name="Bayul T."/>
            <person name="Blitshsteyn B."/>
            <person name="Bloom T."/>
            <person name="Blye J."/>
            <person name="Boguslavskiy L."/>
            <person name="Borowsky M."/>
            <person name="Boukhgalter B."/>
            <person name="Brunache A."/>
            <person name="Butler J."/>
            <person name="Calixte N."/>
            <person name="Calvo S."/>
            <person name="Camarata J."/>
            <person name="Campo K."/>
            <person name="Chang J."/>
            <person name="Cheshatsang Y."/>
            <person name="Citroen M."/>
            <person name="Collymore A."/>
            <person name="Considine T."/>
            <person name="Cook A."/>
            <person name="Cooke P."/>
            <person name="Corum B."/>
            <person name="Cuomo C."/>
            <person name="David R."/>
            <person name="Dawoe T."/>
            <person name="Degray S."/>
            <person name="Dodge S."/>
            <person name="Dooley K."/>
            <person name="Dorje P."/>
            <person name="Dorjee K."/>
            <person name="Dorris L."/>
            <person name="Duffey N."/>
            <person name="Dupes A."/>
            <person name="Elkins T."/>
            <person name="Engels R."/>
            <person name="Erickson J."/>
            <person name="Farina A."/>
            <person name="Faro S."/>
            <person name="Ferreira P."/>
            <person name="Fischer H."/>
            <person name="Fitzgerald M."/>
            <person name="Foley K."/>
            <person name="Gage D."/>
            <person name="Galagan J."/>
            <person name="Gearin G."/>
            <person name="Gnerre S."/>
            <person name="Gnirke A."/>
            <person name="Goyette A."/>
            <person name="Graham J."/>
            <person name="Grandbois E."/>
            <person name="Gyaltsen K."/>
            <person name="Hafez N."/>
            <person name="Hagopian D."/>
            <person name="Hagos B."/>
            <person name="Hall J."/>
            <person name="Hatcher B."/>
            <person name="Heller A."/>
            <person name="Higgins H."/>
            <person name="Honan T."/>
            <person name="Horn A."/>
            <person name="Houde N."/>
            <person name="Hughes L."/>
            <person name="Hulme W."/>
            <person name="Husby E."/>
            <person name="Iliev I."/>
            <person name="Jaffe D."/>
            <person name="Jones C."/>
            <person name="Kamal M."/>
            <person name="Kamat A."/>
            <person name="Kamvysselis M."/>
            <person name="Karlsson E."/>
            <person name="Kells C."/>
            <person name="Kieu A."/>
            <person name="Kisner P."/>
            <person name="Kodira C."/>
            <person name="Kulbokas E."/>
            <person name="Labutti K."/>
            <person name="Lama D."/>
            <person name="Landers T."/>
            <person name="Leger J."/>
            <person name="Levine S."/>
            <person name="Lewis D."/>
            <person name="Lewis T."/>
            <person name="Lindblad-toh K."/>
            <person name="Liu X."/>
            <person name="Lokyitsang T."/>
            <person name="Lokyitsang Y."/>
            <person name="Lucien O."/>
            <person name="Lui A."/>
            <person name="Ma L.J."/>
            <person name="Mabbitt R."/>
            <person name="Macdonald J."/>
            <person name="Maclean C."/>
            <person name="Major J."/>
            <person name="Manning J."/>
            <person name="Marabella R."/>
            <person name="Maru K."/>
            <person name="Matthews C."/>
            <person name="Mauceli E."/>
            <person name="Mccarthy M."/>
            <person name="Mcdonough S."/>
            <person name="Mcghee T."/>
            <person name="Meldrim J."/>
            <person name="Meneus L."/>
            <person name="Mesirov J."/>
            <person name="Mihalev A."/>
            <person name="Mihova T."/>
            <person name="Mikkelsen T."/>
            <person name="Mlenga V."/>
            <person name="Moru K."/>
            <person name="Mozes J."/>
            <person name="Mulrain L."/>
            <person name="Munson G."/>
            <person name="Naylor J."/>
            <person name="Newes C."/>
            <person name="Nguyen C."/>
            <person name="Nguyen N."/>
            <person name="Nguyen T."/>
            <person name="Nicol R."/>
            <person name="Nielsen C."/>
            <person name="Nizzari M."/>
            <person name="Norbu C."/>
            <person name="Norbu N."/>
            <person name="O'donnell P."/>
            <person name="Okoawo O."/>
            <person name="O'leary S."/>
            <person name="Omotosho B."/>
            <person name="O'neill K."/>
            <person name="Osman S."/>
            <person name="Parker S."/>
            <person name="Perrin D."/>
            <person name="Phunkhang P."/>
            <person name="Piqani B."/>
            <person name="Purcell S."/>
            <person name="Rachupka T."/>
            <person name="Ramasamy U."/>
            <person name="Rameau R."/>
            <person name="Ray V."/>
            <person name="Raymond C."/>
            <person name="Retta R."/>
            <person name="Richardson S."/>
            <person name="Rise C."/>
            <person name="Rodriguez J."/>
            <person name="Rogers J."/>
            <person name="Rogov P."/>
            <person name="Rutman M."/>
            <person name="Schupbach R."/>
            <person name="Seaman C."/>
            <person name="Settipalli S."/>
            <person name="Sharpe T."/>
            <person name="Sheridan J."/>
            <person name="Sherpa N."/>
            <person name="Shi J."/>
            <person name="Smirnov S."/>
            <person name="Smith C."/>
            <person name="Sougnez C."/>
            <person name="Spencer B."/>
            <person name="Stalker J."/>
            <person name="Stange-thomann N."/>
            <person name="Stavropoulos S."/>
            <person name="Stetson K."/>
            <person name="Stone C."/>
            <person name="Stone S."/>
            <person name="Stubbs M."/>
            <person name="Talamas J."/>
            <person name="Tchuinga P."/>
            <person name="Tenzing P."/>
            <person name="Tesfaye S."/>
            <person name="Theodore J."/>
            <person name="Thoulutsang Y."/>
            <person name="Topham K."/>
            <person name="Towey S."/>
            <person name="Tsamla T."/>
            <person name="Tsomo N."/>
            <person name="Vallee D."/>
            <person name="Vassiliev H."/>
            <person name="Venkataraman V."/>
            <person name="Vinson J."/>
            <person name="Vo A."/>
            <person name="Wade C."/>
            <person name="Wang S."/>
            <person name="Wangchuk T."/>
            <person name="Wangdi T."/>
            <person name="Whittaker C."/>
            <person name="Wilkinson J."/>
            <person name="Wu Y."/>
            <person name="Wyman D."/>
            <person name="Yadav S."/>
            <person name="Yang S."/>
            <person name="Yang X."/>
            <person name="Yeager S."/>
            <person name="Yee E."/>
            <person name="Young G."/>
            <person name="Zainoun J."/>
            <person name="Zembeck L."/>
            <person name="Zimmer A."/>
            <person name="Zody M."/>
            <person name="Lander E."/>
        </authorList>
    </citation>
    <scope>NUCLEOTIDE SEQUENCE [LARGE SCALE GENOMIC DNA]</scope>
</reference>
<feature type="region of interest" description="Disordered" evidence="3">
    <location>
        <begin position="673"/>
        <end position="752"/>
    </location>
</feature>
<evidence type="ECO:0000259" key="4">
    <source>
        <dbReference type="PROSITE" id="PS50085"/>
    </source>
</evidence>
<evidence type="ECO:0000313" key="5">
    <source>
        <dbReference type="Ensembl" id="ENSCSAVP00000013366.1"/>
    </source>
</evidence>
<dbReference type="Proteomes" id="UP000007875">
    <property type="component" value="Unassembled WGS sequence"/>
</dbReference>
<dbReference type="STRING" id="51511.ENSCSAVP00000013366"/>
<dbReference type="PANTHER" id="PTHR10063:SF11">
    <property type="entry name" value="RHO GTPASE-ACTIVATING PROTEIN CG5521-RELATED"/>
    <property type="match status" value="1"/>
</dbReference>
<evidence type="ECO:0000256" key="1">
    <source>
        <dbReference type="ARBA" id="ARBA00022468"/>
    </source>
</evidence>
<dbReference type="SUPFAM" id="SSF111347">
    <property type="entry name" value="Rap/Ran-GAP"/>
    <property type="match status" value="1"/>
</dbReference>
<dbReference type="InterPro" id="IPR027107">
    <property type="entry name" value="Tuberin/Ral-act_asu"/>
</dbReference>
<accession>H2Z704</accession>
<reference evidence="5" key="3">
    <citation type="submission" date="2025-09" db="UniProtKB">
        <authorList>
            <consortium name="Ensembl"/>
        </authorList>
    </citation>
    <scope>IDENTIFICATION</scope>
</reference>
<feature type="compositionally biased region" description="Acidic residues" evidence="3">
    <location>
        <begin position="459"/>
        <end position="470"/>
    </location>
</feature>
<dbReference type="InterPro" id="IPR035974">
    <property type="entry name" value="Rap/Ran-GAP_sf"/>
</dbReference>
<dbReference type="GO" id="GO:0005634">
    <property type="term" value="C:nucleus"/>
    <property type="evidence" value="ECO:0007669"/>
    <property type="project" value="InterPro"/>
</dbReference>
<name>H2Z704_CIOSA</name>
<dbReference type="Pfam" id="PF02145">
    <property type="entry name" value="Rap_GAP"/>
    <property type="match status" value="1"/>
</dbReference>
<feature type="region of interest" description="Disordered" evidence="3">
    <location>
        <begin position="455"/>
        <end position="482"/>
    </location>
</feature>
<dbReference type="GO" id="GO:0051056">
    <property type="term" value="P:regulation of small GTPase mediated signal transduction"/>
    <property type="evidence" value="ECO:0007669"/>
    <property type="project" value="InterPro"/>
</dbReference>
<proteinExistence type="predicted"/>
<keyword evidence="6" id="KW-1185">Reference proteome</keyword>
<feature type="region of interest" description="Disordered" evidence="3">
    <location>
        <begin position="328"/>
        <end position="385"/>
    </location>
</feature>
<keyword evidence="2" id="KW-0597">Phosphoprotein</keyword>
<dbReference type="InterPro" id="IPR000331">
    <property type="entry name" value="Rap/Ran_GAP_dom"/>
</dbReference>
<protein>
    <recommendedName>
        <fullName evidence="4">Rap-GAP domain-containing protein</fullName>
    </recommendedName>
</protein>
<dbReference type="Ensembl" id="ENSCSAVT00000013517.1">
    <property type="protein sequence ID" value="ENSCSAVP00000013366.1"/>
    <property type="gene ID" value="ENSCSAVG00000007838.1"/>
</dbReference>